<proteinExistence type="predicted"/>
<gene>
    <name evidence="1" type="ORF">J2X87_000176</name>
</gene>
<comment type="caution">
    <text evidence="1">The sequence shown here is derived from an EMBL/GenBank/DDBJ whole genome shotgun (WGS) entry which is preliminary data.</text>
</comment>
<organism evidence="1 2">
    <name type="scientific">Pseudomonas synxantha</name>
    <dbReference type="NCBI Taxonomy" id="47883"/>
    <lineage>
        <taxon>Bacteria</taxon>
        <taxon>Pseudomonadati</taxon>
        <taxon>Pseudomonadota</taxon>
        <taxon>Gammaproteobacteria</taxon>
        <taxon>Pseudomonadales</taxon>
        <taxon>Pseudomonadaceae</taxon>
        <taxon>Pseudomonas</taxon>
    </lineage>
</organism>
<dbReference type="Proteomes" id="UP001259420">
    <property type="component" value="Unassembled WGS sequence"/>
</dbReference>
<name>A0ACC6JFZ8_9PSED</name>
<dbReference type="EMBL" id="JAVDSD010000001">
    <property type="protein sequence ID" value="MDR6605125.1"/>
    <property type="molecule type" value="Genomic_DNA"/>
</dbReference>
<keyword evidence="2" id="KW-1185">Reference proteome</keyword>
<accession>A0ACC6JFZ8</accession>
<evidence type="ECO:0000313" key="2">
    <source>
        <dbReference type="Proteomes" id="UP001259420"/>
    </source>
</evidence>
<evidence type="ECO:0000313" key="1">
    <source>
        <dbReference type="EMBL" id="MDR6605125.1"/>
    </source>
</evidence>
<protein>
    <submittedName>
        <fullName evidence="1">Uncharacterized protein</fullName>
    </submittedName>
</protein>
<reference evidence="1" key="1">
    <citation type="submission" date="2023-07" db="EMBL/GenBank/DDBJ databases">
        <title>Sorghum-associated microbial communities from plants grown in Nebraska, USA.</title>
        <authorList>
            <person name="Schachtman D."/>
        </authorList>
    </citation>
    <scope>NUCLEOTIDE SEQUENCE</scope>
    <source>
        <strain evidence="1">BE46</strain>
    </source>
</reference>
<sequence length="380" mass="40523">MKLSHPLLLTLGTLMLSGHAPHASALADECKLTLSQTVLDYGVMNRAIRANGPQERTLGERRLSLNLNCAQPTDMTLFYRAMAATAERFRFTGHGSYAVRMSDAVLDGQPVELGLISAAGQVPEATASSLLWRPQQAIVPVRDGVTAQGQSFSAQLELTAWAQEKALQVRDAVTWETTGLLDAVATGRSREITLRASFAPTACNVELSNGGLVDFGRLSKNDLNPDKSTRLSPKDLTLRVGCAAPTQFALVMHDNRSGSATVNSEIYYGLGLDHRSNKIGLYSLNVDPANASADSFTRLYRTDSTTQGMAWSTSSPNPIPFAQKSYLGFTDSAGSTSGPASIQNLTTTVTVDAVIAPTTSLDLSSAVHLDGSGTIEILYP</sequence>